<evidence type="ECO:0000256" key="5">
    <source>
        <dbReference type="SAM" id="MobiDB-lite"/>
    </source>
</evidence>
<evidence type="ECO:0000256" key="6">
    <source>
        <dbReference type="SAM" id="Phobius"/>
    </source>
</evidence>
<dbReference type="EMBL" id="BAAATD010000014">
    <property type="protein sequence ID" value="GAA2629884.1"/>
    <property type="molecule type" value="Genomic_DNA"/>
</dbReference>
<evidence type="ECO:0000256" key="4">
    <source>
        <dbReference type="ARBA" id="ARBA00022840"/>
    </source>
</evidence>
<dbReference type="Proteomes" id="UP001501509">
    <property type="component" value="Unassembled WGS sequence"/>
</dbReference>
<comment type="caution">
    <text evidence="8">The sequence shown here is derived from an EMBL/GenBank/DDBJ whole genome shotgun (WGS) entry which is preliminary data.</text>
</comment>
<dbReference type="InterPro" id="IPR011009">
    <property type="entry name" value="Kinase-like_dom_sf"/>
</dbReference>
<evidence type="ECO:0000313" key="8">
    <source>
        <dbReference type="EMBL" id="GAA2629884.1"/>
    </source>
</evidence>
<reference evidence="9" key="1">
    <citation type="journal article" date="2019" name="Int. J. Syst. Evol. Microbiol.">
        <title>The Global Catalogue of Microorganisms (GCM) 10K type strain sequencing project: providing services to taxonomists for standard genome sequencing and annotation.</title>
        <authorList>
            <consortium name="The Broad Institute Genomics Platform"/>
            <consortium name="The Broad Institute Genome Sequencing Center for Infectious Disease"/>
            <person name="Wu L."/>
            <person name="Ma J."/>
        </authorList>
    </citation>
    <scope>NUCLEOTIDE SEQUENCE [LARGE SCALE GENOMIC DNA]</scope>
    <source>
        <strain evidence="9">JCM 6833</strain>
    </source>
</reference>
<feature type="compositionally biased region" description="Pro residues" evidence="5">
    <location>
        <begin position="288"/>
        <end position="302"/>
    </location>
</feature>
<feature type="transmembrane region" description="Helical" evidence="6">
    <location>
        <begin position="320"/>
        <end position="343"/>
    </location>
</feature>
<feature type="transmembrane region" description="Helical" evidence="6">
    <location>
        <begin position="388"/>
        <end position="410"/>
    </location>
</feature>
<evidence type="ECO:0000259" key="7">
    <source>
        <dbReference type="PROSITE" id="PS50011"/>
    </source>
</evidence>
<accession>A0ABP6CZM9</accession>
<evidence type="ECO:0000256" key="2">
    <source>
        <dbReference type="ARBA" id="ARBA00022741"/>
    </source>
</evidence>
<dbReference type="Pfam" id="PF00069">
    <property type="entry name" value="Pkinase"/>
    <property type="match status" value="1"/>
</dbReference>
<keyword evidence="6" id="KW-0472">Membrane</keyword>
<keyword evidence="4" id="KW-0067">ATP-binding</keyword>
<evidence type="ECO:0000256" key="3">
    <source>
        <dbReference type="ARBA" id="ARBA00022777"/>
    </source>
</evidence>
<dbReference type="InterPro" id="IPR008271">
    <property type="entry name" value="Ser/Thr_kinase_AS"/>
</dbReference>
<dbReference type="Gene3D" id="1.10.510.10">
    <property type="entry name" value="Transferase(Phosphotransferase) domain 1"/>
    <property type="match status" value="1"/>
</dbReference>
<keyword evidence="2" id="KW-0547">Nucleotide-binding</keyword>
<proteinExistence type="predicted"/>
<feature type="transmembrane region" description="Helical" evidence="6">
    <location>
        <begin position="355"/>
        <end position="381"/>
    </location>
</feature>
<feature type="region of interest" description="Disordered" evidence="5">
    <location>
        <begin position="288"/>
        <end position="316"/>
    </location>
</feature>
<dbReference type="PROSITE" id="PS00108">
    <property type="entry name" value="PROTEIN_KINASE_ST"/>
    <property type="match status" value="1"/>
</dbReference>
<feature type="transmembrane region" description="Helical" evidence="6">
    <location>
        <begin position="430"/>
        <end position="449"/>
    </location>
</feature>
<dbReference type="InterPro" id="IPR000719">
    <property type="entry name" value="Prot_kinase_dom"/>
</dbReference>
<feature type="domain" description="Protein kinase" evidence="7">
    <location>
        <begin position="16"/>
        <end position="264"/>
    </location>
</feature>
<keyword evidence="6" id="KW-1133">Transmembrane helix</keyword>
<dbReference type="SUPFAM" id="SSF56112">
    <property type="entry name" value="Protein kinase-like (PK-like)"/>
    <property type="match status" value="1"/>
</dbReference>
<name>A0ABP6CZM9_9ACTN</name>
<dbReference type="PROSITE" id="PS50011">
    <property type="entry name" value="PROTEIN_KINASE_DOM"/>
    <property type="match status" value="1"/>
</dbReference>
<evidence type="ECO:0000256" key="1">
    <source>
        <dbReference type="ARBA" id="ARBA00022679"/>
    </source>
</evidence>
<dbReference type="PANTHER" id="PTHR43289">
    <property type="entry name" value="MITOGEN-ACTIVATED PROTEIN KINASE KINASE KINASE 20-RELATED"/>
    <property type="match status" value="1"/>
</dbReference>
<dbReference type="Gene3D" id="3.30.200.20">
    <property type="entry name" value="Phosphorylase Kinase, domain 1"/>
    <property type="match status" value="1"/>
</dbReference>
<keyword evidence="3" id="KW-0418">Kinase</keyword>
<keyword evidence="1" id="KW-0808">Transferase</keyword>
<dbReference type="RefSeq" id="WP_344547667.1">
    <property type="nucleotide sequence ID" value="NZ_BAAATD010000014.1"/>
</dbReference>
<keyword evidence="6" id="KW-0812">Transmembrane</keyword>
<keyword evidence="9" id="KW-1185">Reference proteome</keyword>
<organism evidence="8 9">
    <name type="scientific">Actinomadura fulvescens</name>
    <dbReference type="NCBI Taxonomy" id="46160"/>
    <lineage>
        <taxon>Bacteria</taxon>
        <taxon>Bacillati</taxon>
        <taxon>Actinomycetota</taxon>
        <taxon>Actinomycetes</taxon>
        <taxon>Streptosporangiales</taxon>
        <taxon>Thermomonosporaceae</taxon>
        <taxon>Actinomadura</taxon>
    </lineage>
</organism>
<dbReference type="PANTHER" id="PTHR43289:SF34">
    <property type="entry name" value="SERINE_THREONINE-PROTEIN KINASE YBDM-RELATED"/>
    <property type="match status" value="1"/>
</dbReference>
<protein>
    <recommendedName>
        <fullName evidence="7">Protein kinase domain-containing protein</fullName>
    </recommendedName>
</protein>
<dbReference type="CDD" id="cd14014">
    <property type="entry name" value="STKc_PknB_like"/>
    <property type="match status" value="1"/>
</dbReference>
<gene>
    <name evidence="8" type="ORF">GCM10010411_79520</name>
</gene>
<evidence type="ECO:0000313" key="9">
    <source>
        <dbReference type="Proteomes" id="UP001501509"/>
    </source>
</evidence>
<sequence>MAASLEPDDPERLGRYELTGRLGEGGQGVVYAGRGPDGGEVAVKLLRTQVARDPKARERFVRELGFAERVAEFCTARVLEADIQGDQPYIVSEFVPGPSLYELVRDEGPRTGAALQRLAIGTATALAAIHQAGVVHRDFKPPNVLMSEDGPRVIDFGIAKALDGTSTMTSQVVGTPAYMAPEQVSGQEPGTWTDMFAWGATILFAATGRSPFGADTVPAVMHRILHVNPDTSALPQPLAGLVTACLAKEPAHRPTATHVLLALLGLGTAPGDADGLLAAGATAVESAVPPPLAVPSPPPQPRGPGQFSPRPQPPRPRANATAAVIASILALLIAVVLVFFALYNVVHASGPNGRWTSGVLVNVLGGVIAAGATSAAAGFTFARRISGAWTLCALCALYVLATIFMAPLLHGTTLSAQLKFLFGFDQTDDAAAGLALIFSALTAIIAAIAGSLKSYAPTTATPPHP</sequence>